<accession>A0A9X3J617</accession>
<dbReference type="GO" id="GO:0005886">
    <property type="term" value="C:plasma membrane"/>
    <property type="evidence" value="ECO:0007669"/>
    <property type="project" value="UniProtKB-SubCell"/>
</dbReference>
<feature type="chain" id="PRO_5041015333" evidence="2">
    <location>
        <begin position="26"/>
        <end position="465"/>
    </location>
</feature>
<comment type="similarity">
    <text evidence="1 2">Belongs to the outer membrane factor (OMF) (TC 1.B.17) family.</text>
</comment>
<comment type="subcellular location">
    <subcellularLocation>
        <location evidence="2">Cell membrane</location>
        <topology evidence="2">Lipid-anchor</topology>
    </subcellularLocation>
</comment>
<dbReference type="EMBL" id="JAPOHD010000031">
    <property type="protein sequence ID" value="MCY1722144.1"/>
    <property type="molecule type" value="Genomic_DNA"/>
</dbReference>
<keyword evidence="2" id="KW-0812">Transmembrane</keyword>
<dbReference type="Proteomes" id="UP001145087">
    <property type="component" value="Unassembled WGS sequence"/>
</dbReference>
<keyword evidence="2" id="KW-0472">Membrane</keyword>
<proteinExistence type="inferred from homology"/>
<feature type="signal peptide" evidence="2">
    <location>
        <begin position="1"/>
        <end position="25"/>
    </location>
</feature>
<dbReference type="PANTHER" id="PTHR30203">
    <property type="entry name" value="OUTER MEMBRANE CATION EFFLUX PROTEIN"/>
    <property type="match status" value="1"/>
</dbReference>
<evidence type="ECO:0000313" key="4">
    <source>
        <dbReference type="Proteomes" id="UP001145087"/>
    </source>
</evidence>
<evidence type="ECO:0000256" key="2">
    <source>
        <dbReference type="RuleBase" id="RU362097"/>
    </source>
</evidence>
<reference evidence="3" key="1">
    <citation type="submission" date="2022-11" db="EMBL/GenBank/DDBJ databases">
        <title>Marilongibacter aestuarii gen. nov., sp. nov., isolated from tidal flat sediment.</title>
        <authorList>
            <person name="Jiayan W."/>
        </authorList>
    </citation>
    <scope>NUCLEOTIDE SEQUENCE</scope>
    <source>
        <strain evidence="3">Z1-6</strain>
    </source>
</reference>
<dbReference type="PROSITE" id="PS51257">
    <property type="entry name" value="PROKAR_LIPOPROTEIN"/>
    <property type="match status" value="1"/>
</dbReference>
<dbReference type="Gene3D" id="2.20.200.10">
    <property type="entry name" value="Outer membrane efflux proteins (OEP)"/>
    <property type="match status" value="1"/>
</dbReference>
<gene>
    <name evidence="3" type="ORF">OU798_17455</name>
</gene>
<dbReference type="InterPro" id="IPR010131">
    <property type="entry name" value="MdtP/NodT-like"/>
</dbReference>
<keyword evidence="2" id="KW-1134">Transmembrane beta strand</keyword>
<dbReference type="NCBIfam" id="TIGR01845">
    <property type="entry name" value="outer_NodT"/>
    <property type="match status" value="1"/>
</dbReference>
<dbReference type="RefSeq" id="WP_343334472.1">
    <property type="nucleotide sequence ID" value="NZ_JAPOHD010000031.1"/>
</dbReference>
<dbReference type="Pfam" id="PF02321">
    <property type="entry name" value="OEP"/>
    <property type="match status" value="2"/>
</dbReference>
<sequence>MRHNKTRNKLSILAILIVVASSCMVGPNFQKVKVESPEKFRFQEEITNDSLNIQWKTFFADQTLIALIDSALVNNYDARIAVSRISQARAALGMSKANMYPGITMGANGLYGNTIGGFPTGASSTTALTSNVSINWELDFWGKFRRANEAAQADLLATEYGLRAIQISLIAEVANSYYSLLDFRKRLDIANYTLETRSTSLGIIRERFEKGIAPEIDVNQAEIQEAVAAAHIPVYKRSIAFIENALSLLLGKHPQAIITNSNLENLKVPDSLPVGLPSNLLIRRPDILQAEQLLIAQNASIGIAQALRFPSLSLTGLLGIASADLSAFNMDDALIGSVGAGLFGPVFQFGKNKRRVELERERTEEMRLNYERAVIAAFRETENALVAIQTIKQELTFVQAQLKASMNAAKLSRQRYDGGVTSYLEVLEAERNLFNIELYDCELQQQQLTAYANLFKTLGGGWEAQ</sequence>
<dbReference type="GO" id="GO:0015562">
    <property type="term" value="F:efflux transmembrane transporter activity"/>
    <property type="evidence" value="ECO:0007669"/>
    <property type="project" value="InterPro"/>
</dbReference>
<dbReference type="Gene3D" id="1.20.1600.10">
    <property type="entry name" value="Outer membrane efflux proteins (OEP)"/>
    <property type="match status" value="1"/>
</dbReference>
<keyword evidence="2" id="KW-0564">Palmitate</keyword>
<keyword evidence="2" id="KW-0449">Lipoprotein</keyword>
<keyword evidence="2" id="KW-0732">Signal</keyword>
<dbReference type="InterPro" id="IPR003423">
    <property type="entry name" value="OMP_efflux"/>
</dbReference>
<protein>
    <submittedName>
        <fullName evidence="3">Efflux transporter outer membrane subunit</fullName>
    </submittedName>
</protein>
<dbReference type="AlphaFoldDB" id="A0A9X3J617"/>
<name>A0A9X3J617_9BACT</name>
<comment type="caution">
    <text evidence="3">The sequence shown here is derived from an EMBL/GenBank/DDBJ whole genome shotgun (WGS) entry which is preliminary data.</text>
</comment>
<evidence type="ECO:0000256" key="1">
    <source>
        <dbReference type="ARBA" id="ARBA00007613"/>
    </source>
</evidence>
<evidence type="ECO:0000313" key="3">
    <source>
        <dbReference type="EMBL" id="MCY1722144.1"/>
    </source>
</evidence>
<dbReference type="SUPFAM" id="SSF56954">
    <property type="entry name" value="Outer membrane efflux proteins (OEP)"/>
    <property type="match status" value="1"/>
</dbReference>
<keyword evidence="4" id="KW-1185">Reference proteome</keyword>
<organism evidence="3 4">
    <name type="scientific">Draconibacterium aestuarii</name>
    <dbReference type="NCBI Taxonomy" id="2998507"/>
    <lineage>
        <taxon>Bacteria</taxon>
        <taxon>Pseudomonadati</taxon>
        <taxon>Bacteroidota</taxon>
        <taxon>Bacteroidia</taxon>
        <taxon>Marinilabiliales</taxon>
        <taxon>Prolixibacteraceae</taxon>
        <taxon>Draconibacterium</taxon>
    </lineage>
</organism>